<evidence type="ECO:0000313" key="6">
    <source>
        <dbReference type="EMBL" id="MCV9927752.1"/>
    </source>
</evidence>
<reference evidence="6" key="1">
    <citation type="submission" date="2022-10" db="EMBL/GenBank/DDBJ databases">
        <title>Two novel species of Flavobacterium.</title>
        <authorList>
            <person name="Liu Q."/>
            <person name="Xin Y.-H."/>
        </authorList>
    </citation>
    <scope>NUCLEOTIDE SEQUENCE</scope>
    <source>
        <strain evidence="6">LS1R49</strain>
    </source>
</reference>
<comment type="caution">
    <text evidence="6">The sequence shown here is derived from an EMBL/GenBank/DDBJ whole genome shotgun (WGS) entry which is preliminary data.</text>
</comment>
<dbReference type="EMBL" id="JAOZEW010000007">
    <property type="protein sequence ID" value="MCV9927752.1"/>
    <property type="molecule type" value="Genomic_DNA"/>
</dbReference>
<evidence type="ECO:0000256" key="4">
    <source>
        <dbReference type="RuleBase" id="RU003495"/>
    </source>
</evidence>
<dbReference type="GO" id="GO:0000270">
    <property type="term" value="P:peptidoglycan metabolic process"/>
    <property type="evidence" value="ECO:0007669"/>
    <property type="project" value="UniProtKB-UniRule"/>
</dbReference>
<dbReference type="SUPFAM" id="SSF50685">
    <property type="entry name" value="Barwin-like endoglucanases"/>
    <property type="match status" value="1"/>
</dbReference>
<organism evidence="6 7">
    <name type="scientific">Flavobacterium shii</name>
    <dbReference type="NCBI Taxonomy" id="2987687"/>
    <lineage>
        <taxon>Bacteria</taxon>
        <taxon>Pseudomonadati</taxon>
        <taxon>Bacteroidota</taxon>
        <taxon>Flavobacteriia</taxon>
        <taxon>Flavobacteriales</taxon>
        <taxon>Flavobacteriaceae</taxon>
        <taxon>Flavobacterium</taxon>
    </lineage>
</organism>
<dbReference type="PANTHER" id="PTHR34183:SF8">
    <property type="entry name" value="ENDOLYTIC PEPTIDOGLYCAN TRANSGLYCOSYLASE RLPA-RELATED"/>
    <property type="match status" value="1"/>
</dbReference>
<dbReference type="CDD" id="cd22268">
    <property type="entry name" value="DPBB_RlpA-like"/>
    <property type="match status" value="1"/>
</dbReference>
<dbReference type="RefSeq" id="WP_264205887.1">
    <property type="nucleotide sequence ID" value="NZ_JAOZEW010000007.1"/>
</dbReference>
<dbReference type="Gene3D" id="2.40.40.10">
    <property type="entry name" value="RlpA-like domain"/>
    <property type="match status" value="1"/>
</dbReference>
<proteinExistence type="inferred from homology"/>
<sequence>MSNKTTVILSILIITLSCGFTYITSQTKPAEPKTIQDTLKNSKNKVTSAPPIIENDSITIDKNSKLKVYKKSAHASYYADRFNGKKTANGSRFNNNKYTAAHKKLPFGTKVRVTNEANGKSVIVEITDRGPFVKTREIDLSKRAFMDISKSKGAGAMKVTIETIEKIK</sequence>
<dbReference type="InterPro" id="IPR036908">
    <property type="entry name" value="RlpA-like_sf"/>
</dbReference>
<comment type="subcellular location">
    <subcellularLocation>
        <location evidence="3">Cell membrane</location>
        <topology evidence="3">Lipid-anchor</topology>
    </subcellularLocation>
</comment>
<dbReference type="GO" id="GO:0005886">
    <property type="term" value="C:plasma membrane"/>
    <property type="evidence" value="ECO:0007669"/>
    <property type="project" value="UniProtKB-SubCell"/>
</dbReference>
<dbReference type="PROSITE" id="PS51257">
    <property type="entry name" value="PROKAR_LIPOPROTEIN"/>
    <property type="match status" value="1"/>
</dbReference>
<dbReference type="HAMAP" id="MF_02071">
    <property type="entry name" value="RlpA"/>
    <property type="match status" value="1"/>
</dbReference>
<dbReference type="GO" id="GO:0071555">
    <property type="term" value="P:cell wall organization"/>
    <property type="evidence" value="ECO:0007669"/>
    <property type="project" value="UniProtKB-KW"/>
</dbReference>
<evidence type="ECO:0000259" key="5">
    <source>
        <dbReference type="Pfam" id="PF03330"/>
    </source>
</evidence>
<dbReference type="GO" id="GO:0008932">
    <property type="term" value="F:lytic endotransglycosylase activity"/>
    <property type="evidence" value="ECO:0007669"/>
    <property type="project" value="UniProtKB-UniRule"/>
</dbReference>
<evidence type="ECO:0000256" key="2">
    <source>
        <dbReference type="ARBA" id="ARBA00023316"/>
    </source>
</evidence>
<keyword evidence="7" id="KW-1185">Reference proteome</keyword>
<comment type="similarity">
    <text evidence="3 4">Belongs to the RlpA family.</text>
</comment>
<dbReference type="InterPro" id="IPR012997">
    <property type="entry name" value="RplA"/>
</dbReference>
<dbReference type="AlphaFoldDB" id="A0A9X2ZFQ4"/>
<keyword evidence="1 3" id="KW-0456">Lyase</keyword>
<gene>
    <name evidence="3" type="primary">rlpA</name>
    <name evidence="6" type="ORF">OIU83_08825</name>
</gene>
<dbReference type="NCBIfam" id="TIGR00413">
    <property type="entry name" value="rlpA"/>
    <property type="match status" value="1"/>
</dbReference>
<name>A0A9X2ZFQ4_9FLAO</name>
<dbReference type="InterPro" id="IPR009009">
    <property type="entry name" value="RlpA-like_DPBB"/>
</dbReference>
<keyword evidence="3" id="KW-0472">Membrane</keyword>
<evidence type="ECO:0000256" key="3">
    <source>
        <dbReference type="HAMAP-Rule" id="MF_02071"/>
    </source>
</evidence>
<comment type="function">
    <text evidence="3">Lytic transglycosylase with a strong preference for naked glycan strands that lack stem peptides.</text>
</comment>
<feature type="domain" description="RlpA-like protein double-psi beta-barrel" evidence="5">
    <location>
        <begin position="73"/>
        <end position="160"/>
    </location>
</feature>
<dbReference type="Proteomes" id="UP001151079">
    <property type="component" value="Unassembled WGS sequence"/>
</dbReference>
<keyword evidence="3" id="KW-1003">Cell membrane</keyword>
<accession>A0A9X2ZFQ4</accession>
<dbReference type="Pfam" id="PF03330">
    <property type="entry name" value="DPBB_1"/>
    <property type="match status" value="1"/>
</dbReference>
<evidence type="ECO:0000313" key="7">
    <source>
        <dbReference type="Proteomes" id="UP001151079"/>
    </source>
</evidence>
<keyword evidence="3" id="KW-0449">Lipoprotein</keyword>
<keyword evidence="2 3" id="KW-0961">Cell wall biogenesis/degradation</keyword>
<dbReference type="EC" id="4.2.2.-" evidence="3"/>
<protein>
    <recommendedName>
        <fullName evidence="3">Probable endolytic peptidoglycan transglycosylase RlpA</fullName>
        <ecNumber evidence="3">4.2.2.-</ecNumber>
    </recommendedName>
</protein>
<dbReference type="InterPro" id="IPR034718">
    <property type="entry name" value="RlpA"/>
</dbReference>
<keyword evidence="3" id="KW-0564">Palmitate</keyword>
<dbReference type="PANTHER" id="PTHR34183">
    <property type="entry name" value="ENDOLYTIC PEPTIDOGLYCAN TRANSGLYCOSYLASE RLPA"/>
    <property type="match status" value="1"/>
</dbReference>
<evidence type="ECO:0000256" key="1">
    <source>
        <dbReference type="ARBA" id="ARBA00023239"/>
    </source>
</evidence>